<evidence type="ECO:0000313" key="2">
    <source>
        <dbReference type="Proteomes" id="UP000001510"/>
    </source>
</evidence>
<proteinExistence type="predicted"/>
<dbReference type="EMBL" id="AP009552">
    <property type="protein sequence ID" value="BAG03720.1"/>
    <property type="molecule type" value="Genomic_DNA"/>
</dbReference>
<dbReference type="PaxDb" id="449447-MAE_38980"/>
<evidence type="ECO:0000313" key="1">
    <source>
        <dbReference type="EMBL" id="BAG03720.1"/>
    </source>
</evidence>
<organism evidence="1 2">
    <name type="scientific">Microcystis aeruginosa (strain NIES-843 / IAM M-2473)</name>
    <dbReference type="NCBI Taxonomy" id="449447"/>
    <lineage>
        <taxon>Bacteria</taxon>
        <taxon>Bacillati</taxon>
        <taxon>Cyanobacteriota</taxon>
        <taxon>Cyanophyceae</taxon>
        <taxon>Oscillatoriophycideae</taxon>
        <taxon>Chroococcales</taxon>
        <taxon>Microcystaceae</taxon>
        <taxon>Microcystis</taxon>
    </lineage>
</organism>
<dbReference type="EnsemblBacteria" id="BAG03720">
    <property type="protein sequence ID" value="BAG03720"/>
    <property type="gene ID" value="MAE_38980"/>
</dbReference>
<dbReference type="STRING" id="449447.MAE_38980"/>
<reference evidence="1 2" key="1">
    <citation type="journal article" date="2007" name="DNA Res.">
        <title>Complete genomic structure of the bloom-forming toxic cyanobacterium Microcystis aeruginosa NIES-843.</title>
        <authorList>
            <person name="Kaneko T."/>
            <person name="Nakajima N."/>
            <person name="Okamoto S."/>
            <person name="Suzuki I."/>
            <person name="Tanabe Y."/>
            <person name="Tamaoki M."/>
            <person name="Nakamura Y."/>
            <person name="Kasai F."/>
            <person name="Watanabe A."/>
            <person name="Kawashima K."/>
            <person name="Kishida Y."/>
            <person name="Ono A."/>
            <person name="Shimizu Y."/>
            <person name="Takahashi C."/>
            <person name="Minami C."/>
            <person name="Fujishiro T."/>
            <person name="Kohara M."/>
            <person name="Katoh M."/>
            <person name="Nakazaki N."/>
            <person name="Nakayama S."/>
            <person name="Yamada M."/>
            <person name="Tabata S."/>
            <person name="Watanabe M.M."/>
        </authorList>
    </citation>
    <scope>NUCLEOTIDE SEQUENCE [LARGE SCALE GENOMIC DNA]</scope>
    <source>
        <strain evidence="2">NIES-843 / IAM M-247</strain>
    </source>
</reference>
<dbReference type="AlphaFoldDB" id="B0JPZ6"/>
<name>B0JPZ6_MICAN</name>
<dbReference type="KEGG" id="mar:MAE_38980"/>
<dbReference type="Proteomes" id="UP000001510">
    <property type="component" value="Chromosome"/>
</dbReference>
<accession>B0JPZ6</accession>
<protein>
    <submittedName>
        <fullName evidence="1">Uncharacterized protein</fullName>
    </submittedName>
</protein>
<gene>
    <name evidence="1" type="ordered locus">MAE_38980</name>
</gene>
<sequence>MPFSIRVPSLITSIHCITQTEEPNLECNFSVFKLRCLRRMTSRTCSNSRGYCASSVIGKCGKIHLKGIPDHPLRLLFPN</sequence>
<keyword evidence="2" id="KW-1185">Reference proteome</keyword>
<dbReference type="HOGENOM" id="CLU_2602094_0_0_3"/>